<accession>A0ABV9T7B6</accession>
<feature type="domain" description="UspA" evidence="2">
    <location>
        <begin position="1"/>
        <end position="142"/>
    </location>
</feature>
<evidence type="ECO:0000313" key="3">
    <source>
        <dbReference type="EMBL" id="MFC4874630.1"/>
    </source>
</evidence>
<comment type="similarity">
    <text evidence="1">Belongs to the universal stress protein A family.</text>
</comment>
<protein>
    <submittedName>
        <fullName evidence="3">Universal stress protein</fullName>
    </submittedName>
</protein>
<dbReference type="PRINTS" id="PR01438">
    <property type="entry name" value="UNVRSLSTRESS"/>
</dbReference>
<evidence type="ECO:0000256" key="1">
    <source>
        <dbReference type="ARBA" id="ARBA00008791"/>
    </source>
</evidence>
<dbReference type="RefSeq" id="WP_377068664.1">
    <property type="nucleotide sequence ID" value="NZ_JBHSJJ010000020.1"/>
</dbReference>
<dbReference type="PANTHER" id="PTHR46268:SF6">
    <property type="entry name" value="UNIVERSAL STRESS PROTEIN UP12"/>
    <property type="match status" value="1"/>
</dbReference>
<comment type="caution">
    <text evidence="3">The sequence shown here is derived from an EMBL/GenBank/DDBJ whole genome shotgun (WGS) entry which is preliminary data.</text>
</comment>
<organism evidence="3 4">
    <name type="scientific">Negadavirga shengliensis</name>
    <dbReference type="NCBI Taxonomy" id="1389218"/>
    <lineage>
        <taxon>Bacteria</taxon>
        <taxon>Pseudomonadati</taxon>
        <taxon>Bacteroidota</taxon>
        <taxon>Cytophagia</taxon>
        <taxon>Cytophagales</taxon>
        <taxon>Cyclobacteriaceae</taxon>
        <taxon>Negadavirga</taxon>
    </lineage>
</organism>
<dbReference type="Pfam" id="PF00582">
    <property type="entry name" value="Usp"/>
    <property type="match status" value="1"/>
</dbReference>
<evidence type="ECO:0000313" key="4">
    <source>
        <dbReference type="Proteomes" id="UP001595818"/>
    </source>
</evidence>
<dbReference type="Proteomes" id="UP001595818">
    <property type="component" value="Unassembled WGS sequence"/>
</dbReference>
<dbReference type="PANTHER" id="PTHR46268">
    <property type="entry name" value="STRESS RESPONSE PROTEIN NHAX"/>
    <property type="match status" value="1"/>
</dbReference>
<gene>
    <name evidence="3" type="ORF">ACFPFU_23205</name>
</gene>
<dbReference type="CDD" id="cd00293">
    <property type="entry name" value="USP-like"/>
    <property type="match status" value="1"/>
</dbReference>
<reference evidence="4" key="1">
    <citation type="journal article" date="2019" name="Int. J. Syst. Evol. Microbiol.">
        <title>The Global Catalogue of Microorganisms (GCM) 10K type strain sequencing project: providing services to taxonomists for standard genome sequencing and annotation.</title>
        <authorList>
            <consortium name="The Broad Institute Genomics Platform"/>
            <consortium name="The Broad Institute Genome Sequencing Center for Infectious Disease"/>
            <person name="Wu L."/>
            <person name="Ma J."/>
        </authorList>
    </citation>
    <scope>NUCLEOTIDE SEQUENCE [LARGE SCALE GENOMIC DNA]</scope>
    <source>
        <strain evidence="4">CGMCC 4.7466</strain>
    </source>
</reference>
<sequence length="275" mass="30769">MKRIVVPIDFSPYSEKAFLSAVKIAAKGDASITCINVVNTTVDWKNLSEKEKARHQEILDRQSEAIDKLKAFIIDHKVKHNPVEAVVEVGIPAHCIAETAKKQMADLIIIGAYGRGYEEGKFIGSTMQKVLRFADSPVLAVKRVVDRRAMKKMVFASLFNEDSRPAFVRMKPLIKSLGASVYFLYINTPSKFTNSGKAEELMRKYGSGNEDLIIHRHIYNHDEAEKGIIDFSENQKAGLIGIASNTRKSNSSYQIGVTETVLYKTEIPVLSVKFE</sequence>
<proteinExistence type="inferred from homology"/>
<dbReference type="InterPro" id="IPR006015">
    <property type="entry name" value="Universal_stress_UspA"/>
</dbReference>
<dbReference type="InterPro" id="IPR014729">
    <property type="entry name" value="Rossmann-like_a/b/a_fold"/>
</dbReference>
<name>A0ABV9T7B6_9BACT</name>
<dbReference type="EMBL" id="JBHSJJ010000020">
    <property type="protein sequence ID" value="MFC4874630.1"/>
    <property type="molecule type" value="Genomic_DNA"/>
</dbReference>
<dbReference type="Gene3D" id="3.40.50.620">
    <property type="entry name" value="HUPs"/>
    <property type="match status" value="2"/>
</dbReference>
<evidence type="ECO:0000259" key="2">
    <source>
        <dbReference type="Pfam" id="PF00582"/>
    </source>
</evidence>
<dbReference type="InterPro" id="IPR006016">
    <property type="entry name" value="UspA"/>
</dbReference>
<keyword evidence="4" id="KW-1185">Reference proteome</keyword>
<dbReference type="SUPFAM" id="SSF52402">
    <property type="entry name" value="Adenine nucleotide alpha hydrolases-like"/>
    <property type="match status" value="2"/>
</dbReference>